<comment type="caution">
    <text evidence="4">The sequence shown here is derived from an EMBL/GenBank/DDBJ whole genome shotgun (WGS) entry which is preliminary data.</text>
</comment>
<keyword evidence="5" id="KW-1185">Reference proteome</keyword>
<dbReference type="Pfam" id="PF02230">
    <property type="entry name" value="Abhydrolase_2"/>
    <property type="match status" value="1"/>
</dbReference>
<dbReference type="PANTHER" id="PTHR10655:SF17">
    <property type="entry name" value="LYSOPHOSPHOLIPASE-LIKE PROTEIN 1"/>
    <property type="match status" value="1"/>
</dbReference>
<comment type="similarity">
    <text evidence="1">Belongs to the AB hydrolase superfamily. AB hydrolase 2 family.</text>
</comment>
<dbReference type="Gene3D" id="3.40.50.1820">
    <property type="entry name" value="alpha/beta hydrolase"/>
    <property type="match status" value="1"/>
</dbReference>
<evidence type="ECO:0000313" key="4">
    <source>
        <dbReference type="EMBL" id="GEK86374.1"/>
    </source>
</evidence>
<evidence type="ECO:0000256" key="1">
    <source>
        <dbReference type="ARBA" id="ARBA00006499"/>
    </source>
</evidence>
<feature type="domain" description="Phospholipase/carboxylesterase/thioesterase" evidence="3">
    <location>
        <begin position="12"/>
        <end position="202"/>
    </location>
</feature>
<evidence type="ECO:0000259" key="3">
    <source>
        <dbReference type="Pfam" id="PF02230"/>
    </source>
</evidence>
<evidence type="ECO:0000256" key="2">
    <source>
        <dbReference type="ARBA" id="ARBA00022801"/>
    </source>
</evidence>
<dbReference type="SUPFAM" id="SSF53474">
    <property type="entry name" value="alpha/beta-Hydrolases"/>
    <property type="match status" value="1"/>
</dbReference>
<dbReference type="InterPro" id="IPR029058">
    <property type="entry name" value="AB_hydrolase_fold"/>
</dbReference>
<keyword evidence="2" id="KW-0378">Hydrolase</keyword>
<dbReference type="GO" id="GO:0016787">
    <property type="term" value="F:hydrolase activity"/>
    <property type="evidence" value="ECO:0007669"/>
    <property type="project" value="UniProtKB-KW"/>
</dbReference>
<evidence type="ECO:0000313" key="5">
    <source>
        <dbReference type="Proteomes" id="UP000321225"/>
    </source>
</evidence>
<dbReference type="OrthoDB" id="9780848at2"/>
<sequence length="211" mass="22563">MTLHAIVSENWAEQADIVAVFLHGYGSNEQDLTALTSALPEGMPWASLRAPIEVMPGGYAWFRIVTPGHPDQQALDAATDAVLAWADAALPTGARIVPIGFSQGGLMATQLLRTVPDRVLAPVVLGGFVAAGEQKADAVLRETRPAMFLGRGTEDRVIHPDAIARTDVWAPAHTTLTDRRYPGLGHGISAEELADVREFLALQLRETGILA</sequence>
<reference evidence="4 5" key="1">
    <citation type="submission" date="2019-07" db="EMBL/GenBank/DDBJ databases">
        <title>Whole genome shotgun sequence of Microbacterium aerolatum NBRC 103071.</title>
        <authorList>
            <person name="Hosoyama A."/>
            <person name="Uohara A."/>
            <person name="Ohji S."/>
            <person name="Ichikawa N."/>
        </authorList>
    </citation>
    <scope>NUCLEOTIDE SEQUENCE [LARGE SCALE GENOMIC DNA]</scope>
    <source>
        <strain evidence="4 5">NBRC 103071</strain>
    </source>
</reference>
<dbReference type="RefSeq" id="WP_147039001.1">
    <property type="nucleotide sequence ID" value="NZ_BJUW01000006.1"/>
</dbReference>
<dbReference type="AlphaFoldDB" id="A0A511ADY2"/>
<protein>
    <submittedName>
        <fullName evidence="4">Phospholipase/carboxylesterase</fullName>
    </submittedName>
</protein>
<organism evidence="4 5">
    <name type="scientific">Microbacterium aerolatum</name>
    <dbReference type="NCBI Taxonomy" id="153731"/>
    <lineage>
        <taxon>Bacteria</taxon>
        <taxon>Bacillati</taxon>
        <taxon>Actinomycetota</taxon>
        <taxon>Actinomycetes</taxon>
        <taxon>Micrococcales</taxon>
        <taxon>Microbacteriaceae</taxon>
        <taxon>Microbacterium</taxon>
    </lineage>
</organism>
<dbReference type="Proteomes" id="UP000321225">
    <property type="component" value="Unassembled WGS sequence"/>
</dbReference>
<dbReference type="InterPro" id="IPR050565">
    <property type="entry name" value="LYPA1-2/EST-like"/>
</dbReference>
<dbReference type="InterPro" id="IPR003140">
    <property type="entry name" value="PLipase/COase/thioEstase"/>
</dbReference>
<proteinExistence type="inferred from homology"/>
<gene>
    <name evidence="4" type="ORF">MAE01_15500</name>
</gene>
<name>A0A511ADY2_9MICO</name>
<accession>A0A511ADY2</accession>
<dbReference type="EMBL" id="BJUW01000006">
    <property type="protein sequence ID" value="GEK86374.1"/>
    <property type="molecule type" value="Genomic_DNA"/>
</dbReference>
<dbReference type="PANTHER" id="PTHR10655">
    <property type="entry name" value="LYSOPHOSPHOLIPASE-RELATED"/>
    <property type="match status" value="1"/>
</dbReference>